<keyword evidence="9" id="KW-0067">ATP-binding</keyword>
<evidence type="ECO:0000313" key="17">
    <source>
        <dbReference type="Proteomes" id="UP001199044"/>
    </source>
</evidence>
<evidence type="ECO:0000256" key="9">
    <source>
        <dbReference type="ARBA" id="ARBA00022840"/>
    </source>
</evidence>
<evidence type="ECO:0000256" key="10">
    <source>
        <dbReference type="ARBA" id="ARBA00023027"/>
    </source>
</evidence>
<evidence type="ECO:0000313" key="16">
    <source>
        <dbReference type="EMBL" id="MCA2017396.1"/>
    </source>
</evidence>
<dbReference type="SUPFAM" id="SSF52374">
    <property type="entry name" value="Nucleotidylyl transferase"/>
    <property type="match status" value="1"/>
</dbReference>
<dbReference type="Gene3D" id="3.40.50.620">
    <property type="entry name" value="HUPs"/>
    <property type="match status" value="1"/>
</dbReference>
<comment type="function">
    <text evidence="1">Catalyzes the reversible adenylation of nicotinate mononucleotide (NaMN) to nicotinic acid adenine dinucleotide (NaAD).</text>
</comment>
<keyword evidence="8" id="KW-0547">Nucleotide-binding</keyword>
<sequence length="170" mass="19233">MQKIAVFGSAFNPPTLGHKSVIDSLGHFDRILLVPSISHAWGKNMLDYQERCQLLQAFIQDIQWGKLEISNIESSLMQPKEGVTTYAVLDALQAQNPDAELTFVMGPDNLFSFGKFYRAQEILERWSVMACPQRLAIRSTDIRNKLSQHQSITGLTTPSVEAMLLQNKFY</sequence>
<dbReference type="EMBL" id="JAIWIU010000104">
    <property type="protein sequence ID" value="MCA2017396.1"/>
    <property type="molecule type" value="Genomic_DNA"/>
</dbReference>
<evidence type="ECO:0000256" key="7">
    <source>
        <dbReference type="ARBA" id="ARBA00022695"/>
    </source>
</evidence>
<evidence type="ECO:0000256" key="13">
    <source>
        <dbReference type="ARBA" id="ARBA00033353"/>
    </source>
</evidence>
<evidence type="ECO:0000256" key="14">
    <source>
        <dbReference type="ARBA" id="ARBA00048721"/>
    </source>
</evidence>
<evidence type="ECO:0000256" key="12">
    <source>
        <dbReference type="ARBA" id="ARBA00033140"/>
    </source>
</evidence>
<dbReference type="CDD" id="cd02165">
    <property type="entry name" value="NMNAT"/>
    <property type="match status" value="1"/>
</dbReference>
<feature type="domain" description="Cytidyltransferase-like" evidence="15">
    <location>
        <begin position="6"/>
        <end position="144"/>
    </location>
</feature>
<keyword evidence="7 16" id="KW-0548">Nucleotidyltransferase</keyword>
<reference evidence="17" key="1">
    <citation type="submission" date="2023-07" db="EMBL/GenBank/DDBJ databases">
        <title>Molecular identification of indigenous halophilic bacteria isolated from red sea cost, biodegradation of synthetic dyes and assessment of degraded metabolite toxicity.</title>
        <authorList>
            <person name="Chaieb K."/>
            <person name="Altayb H.N."/>
        </authorList>
    </citation>
    <scope>NUCLEOTIDE SEQUENCE [LARGE SCALE GENOMIC DNA]</scope>
    <source>
        <strain evidence="17">K20</strain>
    </source>
</reference>
<evidence type="ECO:0000256" key="1">
    <source>
        <dbReference type="ARBA" id="ARBA00002324"/>
    </source>
</evidence>
<comment type="caution">
    <text evidence="16">The sequence shown here is derived from an EMBL/GenBank/DDBJ whole genome shotgun (WGS) entry which is preliminary data.</text>
</comment>
<evidence type="ECO:0000256" key="11">
    <source>
        <dbReference type="ARBA" id="ARBA00031253"/>
    </source>
</evidence>
<proteinExistence type="inferred from homology"/>
<gene>
    <name evidence="16" type="ORF">LDJ79_14830</name>
</gene>
<dbReference type="InterPro" id="IPR014729">
    <property type="entry name" value="Rossmann-like_a/b/a_fold"/>
</dbReference>
<organism evidence="16 17">
    <name type="scientific">Vibrio tritonius</name>
    <dbReference type="NCBI Taxonomy" id="1435069"/>
    <lineage>
        <taxon>Bacteria</taxon>
        <taxon>Pseudomonadati</taxon>
        <taxon>Pseudomonadota</taxon>
        <taxon>Gammaproteobacteria</taxon>
        <taxon>Vibrionales</taxon>
        <taxon>Vibrionaceae</taxon>
        <taxon>Vibrio</taxon>
    </lineage>
</organism>
<dbReference type="EC" id="2.7.7.18" evidence="4"/>
<keyword evidence="5" id="KW-0662">Pyridine nucleotide biosynthesis</keyword>
<dbReference type="PANTHER" id="PTHR39321">
    <property type="entry name" value="NICOTINATE-NUCLEOTIDE ADENYLYLTRANSFERASE-RELATED"/>
    <property type="match status" value="1"/>
</dbReference>
<comment type="similarity">
    <text evidence="3">Belongs to the NadD family.</text>
</comment>
<dbReference type="InterPro" id="IPR004821">
    <property type="entry name" value="Cyt_trans-like"/>
</dbReference>
<dbReference type="RefSeq" id="WP_068718421.1">
    <property type="nucleotide sequence ID" value="NZ_AP014636.1"/>
</dbReference>
<dbReference type="NCBIfam" id="NF006479">
    <property type="entry name" value="PRK08887.1"/>
    <property type="match status" value="1"/>
</dbReference>
<protein>
    <recommendedName>
        <fullName evidence="4">nicotinate-nucleotide adenylyltransferase</fullName>
        <ecNumber evidence="4">2.7.7.18</ecNumber>
    </recommendedName>
    <alternativeName>
        <fullName evidence="13">Deamido-NAD(+) diphosphorylase</fullName>
    </alternativeName>
    <alternativeName>
        <fullName evidence="12">Deamido-NAD(+) pyrophosphorylase</fullName>
    </alternativeName>
    <alternativeName>
        <fullName evidence="11">Nicotinate mononucleotide adenylyltransferase</fullName>
    </alternativeName>
</protein>
<evidence type="ECO:0000256" key="6">
    <source>
        <dbReference type="ARBA" id="ARBA00022679"/>
    </source>
</evidence>
<comment type="catalytic activity">
    <reaction evidence="14">
        <text>nicotinate beta-D-ribonucleotide + ATP + H(+) = deamido-NAD(+) + diphosphate</text>
        <dbReference type="Rhea" id="RHEA:22860"/>
        <dbReference type="ChEBI" id="CHEBI:15378"/>
        <dbReference type="ChEBI" id="CHEBI:30616"/>
        <dbReference type="ChEBI" id="CHEBI:33019"/>
        <dbReference type="ChEBI" id="CHEBI:57502"/>
        <dbReference type="ChEBI" id="CHEBI:58437"/>
        <dbReference type="EC" id="2.7.7.18"/>
    </reaction>
</comment>
<dbReference type="InterPro" id="IPR005248">
    <property type="entry name" value="NadD/NMNAT"/>
</dbReference>
<evidence type="ECO:0000256" key="8">
    <source>
        <dbReference type="ARBA" id="ARBA00022741"/>
    </source>
</evidence>
<dbReference type="PANTHER" id="PTHR39321:SF3">
    <property type="entry name" value="PHOSPHOPANTETHEINE ADENYLYLTRANSFERASE"/>
    <property type="match status" value="1"/>
</dbReference>
<evidence type="ECO:0000256" key="3">
    <source>
        <dbReference type="ARBA" id="ARBA00009014"/>
    </source>
</evidence>
<evidence type="ECO:0000256" key="4">
    <source>
        <dbReference type="ARBA" id="ARBA00012389"/>
    </source>
</evidence>
<comment type="pathway">
    <text evidence="2">Cofactor biosynthesis; NAD(+) biosynthesis; deamido-NAD(+) from nicotinate D-ribonucleotide: step 1/1.</text>
</comment>
<name>A0ABS7YNZ4_9VIBR</name>
<dbReference type="GO" id="GO:0004515">
    <property type="term" value="F:nicotinate-nucleotide adenylyltransferase activity"/>
    <property type="evidence" value="ECO:0007669"/>
    <property type="project" value="UniProtKB-EC"/>
</dbReference>
<keyword evidence="10" id="KW-0520">NAD</keyword>
<evidence type="ECO:0000256" key="2">
    <source>
        <dbReference type="ARBA" id="ARBA00005019"/>
    </source>
</evidence>
<accession>A0ABS7YNZ4</accession>
<keyword evidence="17" id="KW-1185">Reference proteome</keyword>
<evidence type="ECO:0000256" key="5">
    <source>
        <dbReference type="ARBA" id="ARBA00022642"/>
    </source>
</evidence>
<keyword evidence="6 16" id="KW-0808">Transferase</keyword>
<dbReference type="Pfam" id="PF01467">
    <property type="entry name" value="CTP_transf_like"/>
    <property type="match status" value="1"/>
</dbReference>
<dbReference type="Proteomes" id="UP001199044">
    <property type="component" value="Unassembled WGS sequence"/>
</dbReference>
<evidence type="ECO:0000259" key="15">
    <source>
        <dbReference type="Pfam" id="PF01467"/>
    </source>
</evidence>